<dbReference type="GO" id="GO:0000156">
    <property type="term" value="F:phosphorelay response regulator activity"/>
    <property type="evidence" value="ECO:0007669"/>
    <property type="project" value="TreeGrafter"/>
</dbReference>
<sequence>MPCDGADPRRIVLVVDDSPETIEFLTTALEEQGFTVLVALDGGKAIAIARRITPDVVLLDAVMPGMDGFETCRRLKQDASLAHVPVIFMTGLSETEHIVHAFAVGGVDYVTKPVVIEQILARMRVHQENARMTRAARLALDTTGRFLLAVDGDGTVRWMTPQARRLLTGEGEADPLPGALAGELQRLRRGEAARHPGNPGLGFALLGQIGADEFLLRLSRVEGDETDAAALRDGFGLTAREAEVLLWIARGKSNRDVAEILALSPRTVNKHLETIFRKLGVENRSAATASAMNLLAERR</sequence>
<dbReference type="CDD" id="cd19920">
    <property type="entry name" value="REC_PA4781-like"/>
    <property type="match status" value="1"/>
</dbReference>
<dbReference type="InterPro" id="IPR036388">
    <property type="entry name" value="WH-like_DNA-bd_sf"/>
</dbReference>
<dbReference type="GO" id="GO:0032993">
    <property type="term" value="C:protein-DNA complex"/>
    <property type="evidence" value="ECO:0007669"/>
    <property type="project" value="TreeGrafter"/>
</dbReference>
<dbReference type="SUPFAM" id="SSF52172">
    <property type="entry name" value="CheY-like"/>
    <property type="match status" value="1"/>
</dbReference>
<dbReference type="RefSeq" id="WP_163042323.1">
    <property type="nucleotide sequence ID" value="NZ_JAAAMJ010000001.1"/>
</dbReference>
<evidence type="ECO:0000256" key="2">
    <source>
        <dbReference type="ARBA" id="ARBA00023012"/>
    </source>
</evidence>
<evidence type="ECO:0000259" key="8">
    <source>
        <dbReference type="PROSITE" id="PS50110"/>
    </source>
</evidence>
<keyword evidence="3" id="KW-0805">Transcription regulation</keyword>
<dbReference type="InterPro" id="IPR011006">
    <property type="entry name" value="CheY-like_superfamily"/>
</dbReference>
<name>A0A6L9MD25_9HYPH</name>
<keyword evidence="10" id="KW-1185">Reference proteome</keyword>
<evidence type="ECO:0000256" key="1">
    <source>
        <dbReference type="ARBA" id="ARBA00022553"/>
    </source>
</evidence>
<evidence type="ECO:0000256" key="3">
    <source>
        <dbReference type="ARBA" id="ARBA00023015"/>
    </source>
</evidence>
<evidence type="ECO:0000256" key="6">
    <source>
        <dbReference type="PROSITE-ProRule" id="PRU00169"/>
    </source>
</evidence>
<keyword evidence="1 6" id="KW-0597">Phosphoprotein</keyword>
<dbReference type="PANTHER" id="PTHR48111:SF1">
    <property type="entry name" value="TWO-COMPONENT RESPONSE REGULATOR ORR33"/>
    <property type="match status" value="1"/>
</dbReference>
<reference evidence="9 10" key="1">
    <citation type="submission" date="2020-01" db="EMBL/GenBank/DDBJ databases">
        <title>Genomes of bacteria type strains.</title>
        <authorList>
            <person name="Chen J."/>
            <person name="Zhu S."/>
            <person name="Chen J."/>
        </authorList>
    </citation>
    <scope>NUCLEOTIDE SEQUENCE [LARGE SCALE GENOMIC DNA]</scope>
    <source>
        <strain evidence="9 10">KCTC 52919</strain>
    </source>
</reference>
<organism evidence="9 10">
    <name type="scientific">Aurantimonas aggregata</name>
    <dbReference type="NCBI Taxonomy" id="2047720"/>
    <lineage>
        <taxon>Bacteria</taxon>
        <taxon>Pseudomonadati</taxon>
        <taxon>Pseudomonadota</taxon>
        <taxon>Alphaproteobacteria</taxon>
        <taxon>Hyphomicrobiales</taxon>
        <taxon>Aurantimonadaceae</taxon>
        <taxon>Aurantimonas</taxon>
    </lineage>
</organism>
<dbReference type="EMBL" id="JAAAMJ010000001">
    <property type="protein sequence ID" value="NDV85610.1"/>
    <property type="molecule type" value="Genomic_DNA"/>
</dbReference>
<feature type="modified residue" description="4-aspartylphosphate" evidence="6">
    <location>
        <position position="60"/>
    </location>
</feature>
<proteinExistence type="predicted"/>
<protein>
    <submittedName>
        <fullName evidence="9">Response regulator</fullName>
    </submittedName>
</protein>
<dbReference type="InterPro" id="IPR016032">
    <property type="entry name" value="Sig_transdc_resp-reg_C-effctor"/>
</dbReference>
<dbReference type="SMART" id="SM00448">
    <property type="entry name" value="REC"/>
    <property type="match status" value="1"/>
</dbReference>
<dbReference type="SUPFAM" id="SSF46894">
    <property type="entry name" value="C-terminal effector domain of the bipartite response regulators"/>
    <property type="match status" value="1"/>
</dbReference>
<dbReference type="SMART" id="SM00421">
    <property type="entry name" value="HTH_LUXR"/>
    <property type="match status" value="1"/>
</dbReference>
<dbReference type="PANTHER" id="PTHR48111">
    <property type="entry name" value="REGULATOR OF RPOS"/>
    <property type="match status" value="1"/>
</dbReference>
<accession>A0A6L9MD25</accession>
<dbReference type="InterPro" id="IPR001789">
    <property type="entry name" value="Sig_transdc_resp-reg_receiver"/>
</dbReference>
<dbReference type="GO" id="GO:0000976">
    <property type="term" value="F:transcription cis-regulatory region binding"/>
    <property type="evidence" value="ECO:0007669"/>
    <property type="project" value="TreeGrafter"/>
</dbReference>
<keyword evidence="4" id="KW-0238">DNA-binding</keyword>
<dbReference type="AlphaFoldDB" id="A0A6L9MD25"/>
<evidence type="ECO:0000313" key="10">
    <source>
        <dbReference type="Proteomes" id="UP000476332"/>
    </source>
</evidence>
<evidence type="ECO:0000256" key="4">
    <source>
        <dbReference type="ARBA" id="ARBA00023125"/>
    </source>
</evidence>
<dbReference type="CDD" id="cd06170">
    <property type="entry name" value="LuxR_C_like"/>
    <property type="match status" value="1"/>
</dbReference>
<evidence type="ECO:0000313" key="9">
    <source>
        <dbReference type="EMBL" id="NDV85610.1"/>
    </source>
</evidence>
<dbReference type="Gene3D" id="3.40.50.2300">
    <property type="match status" value="1"/>
</dbReference>
<evidence type="ECO:0000259" key="7">
    <source>
        <dbReference type="PROSITE" id="PS50043"/>
    </source>
</evidence>
<dbReference type="PROSITE" id="PS50110">
    <property type="entry name" value="RESPONSE_REGULATORY"/>
    <property type="match status" value="1"/>
</dbReference>
<keyword evidence="5" id="KW-0804">Transcription</keyword>
<dbReference type="PRINTS" id="PR00038">
    <property type="entry name" value="HTHLUXR"/>
</dbReference>
<feature type="domain" description="Response regulatory" evidence="8">
    <location>
        <begin position="11"/>
        <end position="127"/>
    </location>
</feature>
<dbReference type="InterPro" id="IPR000792">
    <property type="entry name" value="Tscrpt_reg_LuxR_C"/>
</dbReference>
<keyword evidence="2" id="KW-0902">Two-component regulatory system</keyword>
<dbReference type="Pfam" id="PF00072">
    <property type="entry name" value="Response_reg"/>
    <property type="match status" value="1"/>
</dbReference>
<dbReference type="GO" id="GO:0005829">
    <property type="term" value="C:cytosol"/>
    <property type="evidence" value="ECO:0007669"/>
    <property type="project" value="TreeGrafter"/>
</dbReference>
<dbReference type="Gene3D" id="1.10.10.10">
    <property type="entry name" value="Winged helix-like DNA-binding domain superfamily/Winged helix DNA-binding domain"/>
    <property type="match status" value="1"/>
</dbReference>
<evidence type="ECO:0000256" key="5">
    <source>
        <dbReference type="ARBA" id="ARBA00023163"/>
    </source>
</evidence>
<dbReference type="PROSITE" id="PS50043">
    <property type="entry name" value="HTH_LUXR_2"/>
    <property type="match status" value="1"/>
</dbReference>
<dbReference type="GO" id="GO:0006355">
    <property type="term" value="P:regulation of DNA-templated transcription"/>
    <property type="evidence" value="ECO:0007669"/>
    <property type="project" value="InterPro"/>
</dbReference>
<feature type="domain" description="HTH luxR-type" evidence="7">
    <location>
        <begin position="230"/>
        <end position="295"/>
    </location>
</feature>
<dbReference type="InterPro" id="IPR039420">
    <property type="entry name" value="WalR-like"/>
</dbReference>
<dbReference type="Proteomes" id="UP000476332">
    <property type="component" value="Unassembled WGS sequence"/>
</dbReference>
<gene>
    <name evidence="9" type="ORF">GTW51_02740</name>
</gene>
<dbReference type="Pfam" id="PF00196">
    <property type="entry name" value="GerE"/>
    <property type="match status" value="1"/>
</dbReference>
<comment type="caution">
    <text evidence="9">The sequence shown here is derived from an EMBL/GenBank/DDBJ whole genome shotgun (WGS) entry which is preliminary data.</text>
</comment>